<name>A0A4Q7YP36_9GAMM</name>
<dbReference type="InterPro" id="IPR029095">
    <property type="entry name" value="NarX-like_N"/>
</dbReference>
<dbReference type="Proteomes" id="UP000292423">
    <property type="component" value="Unassembled WGS sequence"/>
</dbReference>
<keyword evidence="4" id="KW-0472">Membrane</keyword>
<comment type="subcellular location">
    <subcellularLocation>
        <location evidence="1">Membrane</location>
        <topology evidence="1">Multi-pass membrane protein</topology>
    </subcellularLocation>
</comment>
<reference evidence="7 8" key="1">
    <citation type="submission" date="2019-02" db="EMBL/GenBank/DDBJ databases">
        <title>Genomic Encyclopedia of Type Strains, Phase IV (KMG-IV): sequencing the most valuable type-strain genomes for metagenomic binning, comparative biology and taxonomic classification.</title>
        <authorList>
            <person name="Goeker M."/>
        </authorList>
    </citation>
    <scope>NUCLEOTIDE SEQUENCE [LARGE SCALE GENOMIC DNA]</scope>
    <source>
        <strain evidence="7 8">DSM 105135</strain>
    </source>
</reference>
<evidence type="ECO:0000313" key="8">
    <source>
        <dbReference type="Proteomes" id="UP000292423"/>
    </source>
</evidence>
<evidence type="ECO:0000256" key="1">
    <source>
        <dbReference type="ARBA" id="ARBA00004141"/>
    </source>
</evidence>
<evidence type="ECO:0000259" key="6">
    <source>
        <dbReference type="Pfam" id="PF13675"/>
    </source>
</evidence>
<proteinExistence type="predicted"/>
<dbReference type="EMBL" id="SHKX01000013">
    <property type="protein sequence ID" value="RZU38633.1"/>
    <property type="molecule type" value="Genomic_DNA"/>
</dbReference>
<organism evidence="7 8">
    <name type="scientific">Fluviicoccus keumensis</name>
    <dbReference type="NCBI Taxonomy" id="1435465"/>
    <lineage>
        <taxon>Bacteria</taxon>
        <taxon>Pseudomonadati</taxon>
        <taxon>Pseudomonadota</taxon>
        <taxon>Gammaproteobacteria</taxon>
        <taxon>Moraxellales</taxon>
        <taxon>Moraxellaceae</taxon>
        <taxon>Fluviicoccus</taxon>
    </lineage>
</organism>
<protein>
    <submittedName>
        <fullName evidence="7">PilJ/NarX-like methyl-accepting chemotaxis transducer</fullName>
    </submittedName>
</protein>
<feature type="signal peptide" evidence="5">
    <location>
        <begin position="1"/>
        <end position="27"/>
    </location>
</feature>
<evidence type="ECO:0000256" key="5">
    <source>
        <dbReference type="SAM" id="SignalP"/>
    </source>
</evidence>
<dbReference type="GO" id="GO:0016020">
    <property type="term" value="C:membrane"/>
    <property type="evidence" value="ECO:0007669"/>
    <property type="project" value="UniProtKB-SubCell"/>
</dbReference>
<evidence type="ECO:0000313" key="7">
    <source>
        <dbReference type="EMBL" id="RZU38633.1"/>
    </source>
</evidence>
<dbReference type="Gene3D" id="1.20.120.960">
    <property type="entry name" value="Histidine kinase NarX, sensor domain"/>
    <property type="match status" value="1"/>
</dbReference>
<dbReference type="InterPro" id="IPR042295">
    <property type="entry name" value="NarX-like_N_sf"/>
</dbReference>
<keyword evidence="8" id="KW-1185">Reference proteome</keyword>
<accession>A0A4Q7YP36</accession>
<evidence type="ECO:0000256" key="3">
    <source>
        <dbReference type="ARBA" id="ARBA00022989"/>
    </source>
</evidence>
<evidence type="ECO:0000256" key="2">
    <source>
        <dbReference type="ARBA" id="ARBA00022692"/>
    </source>
</evidence>
<keyword evidence="3" id="KW-1133">Transmembrane helix</keyword>
<keyword evidence="5" id="KW-0732">Signal</keyword>
<comment type="caution">
    <text evidence="7">The sequence shown here is derived from an EMBL/GenBank/DDBJ whole genome shotgun (WGS) entry which is preliminary data.</text>
</comment>
<feature type="domain" description="NarX-like N-terminal" evidence="6">
    <location>
        <begin position="29"/>
        <end position="109"/>
    </location>
</feature>
<dbReference type="Pfam" id="PF13675">
    <property type="entry name" value="PilJ"/>
    <property type="match status" value="2"/>
</dbReference>
<sequence length="265" mass="28456">MNLTRRELTARLGAIGLLWLTAFAAQAISTDAEAINKAGRQRMLSQRIALSYFMIGVNANAAEAAQRIDAAVAEFHGNLMELRDYAKDPAVQAALDKEAQVWGAYSTLAVAKPNPAQGAQVLAQSEQLLAACEDVVQKLGVKAGTGAARLVGISGRQRMLSQKLGKYYLAMAWKLNAPDLESGFQKTLQDFDGNLQQLLAAPQNTPAITTGLNRVKADWALSKSVFTQYKQGRFAPLIVSSTSESILKQMDAITGLYVALAAGKK</sequence>
<dbReference type="RefSeq" id="WP_165391470.1">
    <property type="nucleotide sequence ID" value="NZ_SHKX01000013.1"/>
</dbReference>
<feature type="chain" id="PRO_5020471325" evidence="5">
    <location>
        <begin position="28"/>
        <end position="265"/>
    </location>
</feature>
<gene>
    <name evidence="7" type="ORF">EV700_2568</name>
</gene>
<feature type="domain" description="NarX-like N-terminal" evidence="6">
    <location>
        <begin position="146"/>
        <end position="219"/>
    </location>
</feature>
<keyword evidence="2" id="KW-0812">Transmembrane</keyword>
<dbReference type="AlphaFoldDB" id="A0A4Q7YP36"/>
<evidence type="ECO:0000256" key="4">
    <source>
        <dbReference type="ARBA" id="ARBA00023136"/>
    </source>
</evidence>